<dbReference type="PANTHER" id="PTHR43708:SF3">
    <property type="entry name" value="OXIDOREDUCTASE"/>
    <property type="match status" value="1"/>
</dbReference>
<dbReference type="InterPro" id="IPR051317">
    <property type="entry name" value="Gfo/Idh/MocA_oxidoreduct"/>
</dbReference>
<comment type="caution">
    <text evidence="3">The sequence shown here is derived from an EMBL/GenBank/DDBJ whole genome shotgun (WGS) entry which is preliminary data.</text>
</comment>
<dbReference type="Pfam" id="PF22725">
    <property type="entry name" value="GFO_IDH_MocA_C3"/>
    <property type="match status" value="1"/>
</dbReference>
<protein>
    <submittedName>
        <fullName evidence="3">Putative dehydrogenase</fullName>
    </submittedName>
</protein>
<dbReference type="InterPro" id="IPR036291">
    <property type="entry name" value="NAD(P)-bd_dom_sf"/>
</dbReference>
<sequence length="394" mass="41437">MIDATDKTPSAAAPRRIRLGMVGGGEGAFIGAVHRMAARLDGDYELVAGTLSSTPEKSLRSGAALGLDPARSYPDFATMAKAEAARPDGIDAVSIVTPNHRHAPAALAFLEQGIHVICDKPLATSLAEARALREAAAKSGVIFAVTYNYSGYPMVRQARAMIAAGEIGAVRVIQVEYAQDWLSEPVEQTGQKQAAWRTDPAQSGAGGAIGDIGTHAYQLAHFMSGLDPVALSAELTSFVPGRRLDDNVQVNLRYAGGARGTLWASQVAPGNENGLRIRIYGEKGGLEWAQEHPNQLRWSPLGEAPRIIARGAAGANASAARVTRVPSGHPEGYLEAFATIYTEVARAIRARQAGAALPAEVDFPTIADGFAGMAFIEAAIASSRDDGRWTTIAT</sequence>
<evidence type="ECO:0000313" key="3">
    <source>
        <dbReference type="EMBL" id="PXW64790.1"/>
    </source>
</evidence>
<feature type="domain" description="GFO/IDH/MocA-like oxidoreductase" evidence="2">
    <location>
        <begin position="155"/>
        <end position="287"/>
    </location>
</feature>
<dbReference type="InterPro" id="IPR000683">
    <property type="entry name" value="Gfo/Idh/MocA-like_OxRdtase_N"/>
</dbReference>
<feature type="domain" description="Gfo/Idh/MocA-like oxidoreductase N-terminal" evidence="1">
    <location>
        <begin position="17"/>
        <end position="147"/>
    </location>
</feature>
<proteinExistence type="predicted"/>
<dbReference type="Gene3D" id="3.40.50.720">
    <property type="entry name" value="NAD(P)-binding Rossmann-like Domain"/>
    <property type="match status" value="1"/>
</dbReference>
<organism evidence="3 4">
    <name type="scientific">Chelatococcus asaccharovorans</name>
    <dbReference type="NCBI Taxonomy" id="28210"/>
    <lineage>
        <taxon>Bacteria</taxon>
        <taxon>Pseudomonadati</taxon>
        <taxon>Pseudomonadota</taxon>
        <taxon>Alphaproteobacteria</taxon>
        <taxon>Hyphomicrobiales</taxon>
        <taxon>Chelatococcaceae</taxon>
        <taxon>Chelatococcus</taxon>
    </lineage>
</organism>
<dbReference type="Pfam" id="PF01408">
    <property type="entry name" value="GFO_IDH_MocA"/>
    <property type="match status" value="1"/>
</dbReference>
<dbReference type="AlphaFoldDB" id="A0A2V3UJ41"/>
<dbReference type="InterPro" id="IPR055170">
    <property type="entry name" value="GFO_IDH_MocA-like_dom"/>
</dbReference>
<name>A0A2V3UJ41_9HYPH</name>
<reference evidence="3 4" key="1">
    <citation type="submission" date="2018-05" db="EMBL/GenBank/DDBJ databases">
        <title>Genomic Encyclopedia of Type Strains, Phase IV (KMG-IV): sequencing the most valuable type-strain genomes for metagenomic binning, comparative biology and taxonomic classification.</title>
        <authorList>
            <person name="Goeker M."/>
        </authorList>
    </citation>
    <scope>NUCLEOTIDE SEQUENCE [LARGE SCALE GENOMIC DNA]</scope>
    <source>
        <strain evidence="3 4">DSM 6462</strain>
    </source>
</reference>
<dbReference type="Gene3D" id="3.30.360.10">
    <property type="entry name" value="Dihydrodipicolinate Reductase, domain 2"/>
    <property type="match status" value="1"/>
</dbReference>
<keyword evidence="4" id="KW-1185">Reference proteome</keyword>
<dbReference type="SUPFAM" id="SSF51735">
    <property type="entry name" value="NAD(P)-binding Rossmann-fold domains"/>
    <property type="match status" value="1"/>
</dbReference>
<accession>A0A2V3UJ41</accession>
<dbReference type="PANTHER" id="PTHR43708">
    <property type="entry name" value="CONSERVED EXPRESSED OXIDOREDUCTASE (EUROFUNG)"/>
    <property type="match status" value="1"/>
</dbReference>
<evidence type="ECO:0000259" key="1">
    <source>
        <dbReference type="Pfam" id="PF01408"/>
    </source>
</evidence>
<dbReference type="EMBL" id="QJJK01000001">
    <property type="protein sequence ID" value="PXW64790.1"/>
    <property type="molecule type" value="Genomic_DNA"/>
</dbReference>
<dbReference type="Proteomes" id="UP000248021">
    <property type="component" value="Unassembled WGS sequence"/>
</dbReference>
<evidence type="ECO:0000259" key="2">
    <source>
        <dbReference type="Pfam" id="PF22725"/>
    </source>
</evidence>
<dbReference type="RefSeq" id="WP_245449441.1">
    <property type="nucleotide sequence ID" value="NZ_JAHBRY010000001.1"/>
</dbReference>
<gene>
    <name evidence="3" type="ORF">C7450_101549</name>
</gene>
<dbReference type="SUPFAM" id="SSF55347">
    <property type="entry name" value="Glyceraldehyde-3-phosphate dehydrogenase-like, C-terminal domain"/>
    <property type="match status" value="1"/>
</dbReference>
<evidence type="ECO:0000313" key="4">
    <source>
        <dbReference type="Proteomes" id="UP000248021"/>
    </source>
</evidence>
<dbReference type="GO" id="GO:0000166">
    <property type="term" value="F:nucleotide binding"/>
    <property type="evidence" value="ECO:0007669"/>
    <property type="project" value="InterPro"/>
</dbReference>